<dbReference type="GO" id="GO:1904680">
    <property type="term" value="F:peptide transmembrane transporter activity"/>
    <property type="evidence" value="ECO:0007669"/>
    <property type="project" value="TreeGrafter"/>
</dbReference>
<evidence type="ECO:0000259" key="5">
    <source>
        <dbReference type="Pfam" id="PF00496"/>
    </source>
</evidence>
<evidence type="ECO:0000313" key="6">
    <source>
        <dbReference type="EMBL" id="QCI64296.1"/>
    </source>
</evidence>
<dbReference type="Gene3D" id="3.40.190.10">
    <property type="entry name" value="Periplasmic binding protein-like II"/>
    <property type="match status" value="1"/>
</dbReference>
<dbReference type="Gene3D" id="3.10.105.10">
    <property type="entry name" value="Dipeptide-binding Protein, Domain 3"/>
    <property type="match status" value="1"/>
</dbReference>
<keyword evidence="4" id="KW-0732">Signal</keyword>
<dbReference type="KEGG" id="pstg:E8M01_08605"/>
<dbReference type="CDD" id="cd08498">
    <property type="entry name" value="PBP2_NikA_DppA_OppA_like_2"/>
    <property type="match status" value="1"/>
</dbReference>
<dbReference type="PANTHER" id="PTHR30290">
    <property type="entry name" value="PERIPLASMIC BINDING COMPONENT OF ABC TRANSPORTER"/>
    <property type="match status" value="1"/>
</dbReference>
<gene>
    <name evidence="6" type="ORF">E8M01_08605</name>
</gene>
<organism evidence="6 7">
    <name type="scientific">Phreatobacter stygius</name>
    <dbReference type="NCBI Taxonomy" id="1940610"/>
    <lineage>
        <taxon>Bacteria</taxon>
        <taxon>Pseudomonadati</taxon>
        <taxon>Pseudomonadota</taxon>
        <taxon>Alphaproteobacteria</taxon>
        <taxon>Hyphomicrobiales</taxon>
        <taxon>Phreatobacteraceae</taxon>
        <taxon>Phreatobacter</taxon>
    </lineage>
</organism>
<comment type="subcellular location">
    <subcellularLocation>
        <location evidence="1">Periplasm</location>
    </subcellularLocation>
</comment>
<name>A0A4D7B3T0_9HYPH</name>
<dbReference type="GO" id="GO:0043190">
    <property type="term" value="C:ATP-binding cassette (ABC) transporter complex"/>
    <property type="evidence" value="ECO:0007669"/>
    <property type="project" value="InterPro"/>
</dbReference>
<dbReference type="InterPro" id="IPR030678">
    <property type="entry name" value="Peptide/Ni-bd"/>
</dbReference>
<dbReference type="PANTHER" id="PTHR30290:SF9">
    <property type="entry name" value="OLIGOPEPTIDE-BINDING PROTEIN APPA"/>
    <property type="match status" value="1"/>
</dbReference>
<dbReference type="SUPFAM" id="SSF53850">
    <property type="entry name" value="Periplasmic binding protein-like II"/>
    <property type="match status" value="1"/>
</dbReference>
<dbReference type="InterPro" id="IPR039424">
    <property type="entry name" value="SBP_5"/>
</dbReference>
<dbReference type="Proteomes" id="UP000298781">
    <property type="component" value="Chromosome"/>
</dbReference>
<evidence type="ECO:0000256" key="1">
    <source>
        <dbReference type="ARBA" id="ARBA00004418"/>
    </source>
</evidence>
<dbReference type="OrthoDB" id="9803988at2"/>
<sequence length="550" mass="61367">MDFGRGWRSKGTRRFNRIWLAGALIAAGLLTTAGAEARTVRWARSLDAQTLDPMSANIGPTTVVAHQLYEPLVHRGYDGKLVPTLATEWRNLPDDPTVWEVKLRQGVKFHNGTDFTADDVLFSFDRARSPNSDFRGLITSIESVTKIDAHTIRIKTKAPNPLLFENLTNIFMMSKAWAEANNAALPQNIRERQENGATRQAMGTGAFQLISREPDVRTVMRRFEGYWGRNQFPLEVSELILVPIQQDATRIAALLSGEVDVVHDVPVQDISRLQQSQGVKVNTGPENRVIFLGFNVGPAELKTSDIKGKNPFADRRVRAAVNIAVNREAITRVVMRGQGVPIGYVGTNFISGYSPEIAAVPRLDVAAANKALDEAGYPRRADAGNTRFSVSLQCPNNRYVADENICQAVVGMMGQIGIKVNLVAKPAAQHFPELQREELDFYLVGWGIPTYDAEYVLTFMFHTRSASNGTWNGTRYSNPSLDTRMIALQTMPDVTRRNAEIAELQRILKEETIYVPLHVQSISHAMRGGLQMQVHPDAQAWFKYFRFVTS</sequence>
<dbReference type="RefSeq" id="WP_136959750.1">
    <property type="nucleotide sequence ID" value="NZ_CP039690.1"/>
</dbReference>
<comment type="similarity">
    <text evidence="2">Belongs to the bacterial solute-binding protein 5 family.</text>
</comment>
<evidence type="ECO:0000313" key="7">
    <source>
        <dbReference type="Proteomes" id="UP000298781"/>
    </source>
</evidence>
<dbReference type="PIRSF" id="PIRSF002741">
    <property type="entry name" value="MppA"/>
    <property type="match status" value="1"/>
</dbReference>
<reference evidence="6 7" key="1">
    <citation type="submission" date="2019-04" db="EMBL/GenBank/DDBJ databases">
        <title>Phreatobacter aquaticus sp. nov.</title>
        <authorList>
            <person name="Choi A."/>
        </authorList>
    </citation>
    <scope>NUCLEOTIDE SEQUENCE [LARGE SCALE GENOMIC DNA]</scope>
    <source>
        <strain evidence="6 7">KCTC 52518</strain>
    </source>
</reference>
<dbReference type="Pfam" id="PF00496">
    <property type="entry name" value="SBP_bac_5"/>
    <property type="match status" value="1"/>
</dbReference>
<keyword evidence="7" id="KW-1185">Reference proteome</keyword>
<dbReference type="GO" id="GO:0015833">
    <property type="term" value="P:peptide transport"/>
    <property type="evidence" value="ECO:0007669"/>
    <property type="project" value="TreeGrafter"/>
</dbReference>
<keyword evidence="3" id="KW-0813">Transport</keyword>
<dbReference type="AlphaFoldDB" id="A0A4D7B3T0"/>
<evidence type="ECO:0000256" key="4">
    <source>
        <dbReference type="ARBA" id="ARBA00022729"/>
    </source>
</evidence>
<dbReference type="GO" id="GO:0030288">
    <property type="term" value="C:outer membrane-bounded periplasmic space"/>
    <property type="evidence" value="ECO:0007669"/>
    <property type="project" value="UniProtKB-ARBA"/>
</dbReference>
<feature type="domain" description="Solute-binding protein family 5" evidence="5">
    <location>
        <begin position="80"/>
        <end position="466"/>
    </location>
</feature>
<evidence type="ECO:0000256" key="3">
    <source>
        <dbReference type="ARBA" id="ARBA00022448"/>
    </source>
</evidence>
<dbReference type="EMBL" id="CP039690">
    <property type="protein sequence ID" value="QCI64296.1"/>
    <property type="molecule type" value="Genomic_DNA"/>
</dbReference>
<accession>A0A4D7B3T0</accession>
<evidence type="ECO:0000256" key="2">
    <source>
        <dbReference type="ARBA" id="ARBA00005695"/>
    </source>
</evidence>
<proteinExistence type="inferred from homology"/>
<protein>
    <submittedName>
        <fullName evidence="6">ABC transporter substrate-binding protein</fullName>
    </submittedName>
</protein>
<dbReference type="InterPro" id="IPR000914">
    <property type="entry name" value="SBP_5_dom"/>
</dbReference>